<evidence type="ECO:0000259" key="1">
    <source>
        <dbReference type="Pfam" id="PF05658"/>
    </source>
</evidence>
<dbReference type="AlphaFoldDB" id="A0A2D0IP24"/>
<organism evidence="2 4">
    <name type="scientific">Xenorhabdus ehlersii</name>
    <dbReference type="NCBI Taxonomy" id="290111"/>
    <lineage>
        <taxon>Bacteria</taxon>
        <taxon>Pseudomonadati</taxon>
        <taxon>Pseudomonadota</taxon>
        <taxon>Gammaproteobacteria</taxon>
        <taxon>Enterobacterales</taxon>
        <taxon>Morganellaceae</taxon>
        <taxon>Xenorhabdus</taxon>
    </lineage>
</organism>
<dbReference type="Proteomes" id="UP000225605">
    <property type="component" value="Unassembled WGS sequence"/>
</dbReference>
<keyword evidence="5" id="KW-1185">Reference proteome</keyword>
<dbReference type="EMBL" id="NIBT01000013">
    <property type="protein sequence ID" value="PHM23598.1"/>
    <property type="molecule type" value="Genomic_DNA"/>
</dbReference>
<evidence type="ECO:0000313" key="2">
    <source>
        <dbReference type="EMBL" id="PHM23598.1"/>
    </source>
</evidence>
<dbReference type="Gene3D" id="1.20.5.170">
    <property type="match status" value="1"/>
</dbReference>
<dbReference type="Pfam" id="PF05658">
    <property type="entry name" value="YadA_head"/>
    <property type="match status" value="2"/>
</dbReference>
<sequence>MNGNIGDATLKEQDQGIALGPLAYALLASTAVGGNSSSYAKYGVVIGANSQVDTGATNSVAVGYQSYVSGKNSIALGDNSVASEDNVVSIGNDGLGNGYGGPKKLRKLVNLDDGKISDDSKEAINGSQLQKVQDTIKNNEKDIEANKNLLANTNVMAEENARDIISIYDRIDMLEKKCNP</sequence>
<dbReference type="GO" id="GO:0019867">
    <property type="term" value="C:outer membrane"/>
    <property type="evidence" value="ECO:0007669"/>
    <property type="project" value="InterPro"/>
</dbReference>
<dbReference type="SUPFAM" id="SSF101967">
    <property type="entry name" value="Adhesin YadA, collagen-binding domain"/>
    <property type="match status" value="1"/>
</dbReference>
<proteinExistence type="predicted"/>
<evidence type="ECO:0000313" key="3">
    <source>
        <dbReference type="EMBL" id="RKE92798.1"/>
    </source>
</evidence>
<dbReference type="OrthoDB" id="1631723at2"/>
<dbReference type="InterPro" id="IPR011049">
    <property type="entry name" value="Serralysin-like_metalloprot_C"/>
</dbReference>
<comment type="caution">
    <text evidence="2">The sequence shown here is derived from an EMBL/GenBank/DDBJ whole genome shotgun (WGS) entry which is preliminary data.</text>
</comment>
<dbReference type="Proteomes" id="UP000283568">
    <property type="component" value="Unassembled WGS sequence"/>
</dbReference>
<reference evidence="2 4" key="1">
    <citation type="journal article" date="2017" name="Nat. Microbiol.">
        <title>Natural product diversity associated with the nematode symbionts Photorhabdus and Xenorhabdus.</title>
        <authorList>
            <person name="Tobias N.J."/>
            <person name="Wolff H."/>
            <person name="Djahanschiri B."/>
            <person name="Grundmann F."/>
            <person name="Kronenwerth M."/>
            <person name="Shi Y.M."/>
            <person name="Simonyi S."/>
            <person name="Grun P."/>
            <person name="Shapiro-Ilan D."/>
            <person name="Pidot S.J."/>
            <person name="Stinear T.P."/>
            <person name="Ebersberger I."/>
            <person name="Bode H.B."/>
        </authorList>
    </citation>
    <scope>NUCLEOTIDE SEQUENCE [LARGE SCALE GENOMIC DNA]</scope>
    <source>
        <strain evidence="2 4">DSM 16337</strain>
    </source>
</reference>
<gene>
    <name evidence="3" type="ORF">BDE27_0460</name>
    <name evidence="2" type="ORF">Xehl_02598</name>
</gene>
<feature type="domain" description="Trimeric autotransporter adhesin YadA-like head" evidence="1">
    <location>
        <begin position="57"/>
        <end position="80"/>
    </location>
</feature>
<dbReference type="InterPro" id="IPR008640">
    <property type="entry name" value="Adhesin_Head_dom"/>
</dbReference>
<dbReference type="Gene3D" id="2.150.10.10">
    <property type="entry name" value="Serralysin-like metalloprotease, C-terminal"/>
    <property type="match status" value="1"/>
</dbReference>
<dbReference type="RefSeq" id="WP_099132685.1">
    <property type="nucleotide sequence ID" value="NZ_CAWNOJ010000024.1"/>
</dbReference>
<reference evidence="3 5" key="2">
    <citation type="submission" date="2018-09" db="EMBL/GenBank/DDBJ databases">
        <title>Genomic Encyclopedia of Archaeal and Bacterial Type Strains, Phase II (KMG-II): from individual species to whole genera.</title>
        <authorList>
            <person name="Goeker M."/>
        </authorList>
    </citation>
    <scope>NUCLEOTIDE SEQUENCE [LARGE SCALE GENOMIC DNA]</scope>
    <source>
        <strain evidence="3 5">DSM 16337</strain>
    </source>
</reference>
<accession>A0A2D0IP24</accession>
<protein>
    <submittedName>
        <fullName evidence="2">Hemagglutinin/invasin</fullName>
    </submittedName>
    <submittedName>
        <fullName evidence="3">Trimeric autotransporter adhesin</fullName>
    </submittedName>
</protein>
<feature type="domain" description="Trimeric autotransporter adhesin YadA-like head" evidence="1">
    <location>
        <begin position="29"/>
        <end position="50"/>
    </location>
</feature>
<evidence type="ECO:0000313" key="4">
    <source>
        <dbReference type="Proteomes" id="UP000225605"/>
    </source>
</evidence>
<evidence type="ECO:0000313" key="5">
    <source>
        <dbReference type="Proteomes" id="UP000283568"/>
    </source>
</evidence>
<dbReference type="EMBL" id="RAQI01000001">
    <property type="protein sequence ID" value="RKE92798.1"/>
    <property type="molecule type" value="Genomic_DNA"/>
</dbReference>
<name>A0A2D0IP24_9GAMM</name>